<dbReference type="PROSITE" id="PS50104">
    <property type="entry name" value="TIR"/>
    <property type="match status" value="1"/>
</dbReference>
<evidence type="ECO:0000313" key="4">
    <source>
        <dbReference type="Proteomes" id="UP000021315"/>
    </source>
</evidence>
<keyword evidence="1" id="KW-0175">Coiled coil</keyword>
<dbReference type="Proteomes" id="UP000021315">
    <property type="component" value="Unassembled WGS sequence"/>
</dbReference>
<dbReference type="EMBL" id="JDST02000152">
    <property type="protein sequence ID" value="KFB74679.1"/>
    <property type="molecule type" value="Genomic_DNA"/>
</dbReference>
<dbReference type="GO" id="GO:0007165">
    <property type="term" value="P:signal transduction"/>
    <property type="evidence" value="ECO:0007669"/>
    <property type="project" value="InterPro"/>
</dbReference>
<dbReference type="InterPro" id="IPR000157">
    <property type="entry name" value="TIR_dom"/>
</dbReference>
<feature type="domain" description="TIR" evidence="2">
    <location>
        <begin position="1"/>
        <end position="118"/>
    </location>
</feature>
<comment type="caution">
    <text evidence="3">The sequence shown here is derived from an EMBL/GenBank/DDBJ whole genome shotgun (WGS) entry which is preliminary data.</text>
</comment>
<organism evidence="3 4">
    <name type="scientific">Candidatus Accumulibacter cognatus</name>
    <dbReference type="NCBI Taxonomy" id="2954383"/>
    <lineage>
        <taxon>Bacteria</taxon>
        <taxon>Pseudomonadati</taxon>
        <taxon>Pseudomonadota</taxon>
        <taxon>Betaproteobacteria</taxon>
        <taxon>Candidatus Accumulibacter</taxon>
    </lineage>
</organism>
<dbReference type="InterPro" id="IPR035897">
    <property type="entry name" value="Toll_tir_struct_dom_sf"/>
</dbReference>
<gene>
    <name evidence="3" type="ORF">AW06_004383</name>
</gene>
<accession>A0A080MC07</accession>
<dbReference type="AlphaFoldDB" id="A0A080MC07"/>
<sequence length="461" mass="52199">MVSVYVSYAWKDEEQHRLVDRLGTACQARGIDFVRDTSHVGYGGSIREFMDRLAAAGHVVLVLSDTYFRSEYCMYELRGIYEHQNFRKRVHPIVLSGTRLHKPKDRITWIAHWIKEKKELEEELEALEDPKHTLELRKSLEDYADFHRLMDQLTSLLADMNTLTEDVHRDTDFAALLDRIAPVDDDFRRRIIDEVHHTLAHNAHLSKALQGRLHDSLAASVSDLAEALCAPPPDQAISTLLFPATLACLKSLDAQSSDFADAWTTAKSVLAWLTLLAVDARSVGVEQRQALAAGRLVFEIAVSTPLGVEIVSSRHREMAPQLRVAKSNVLGAGAIEQPRYESGWSEDAPLENLLLEIWSCVFPEESRTQLSISDRRKLQATLRVRREQATFHHYIAVPADQAKPLALSAFYQRLLAILPDLSLIFFHGDDEASALLVSDEYYFMALIHQFLTIPDLLAKKR</sequence>
<dbReference type="RefSeq" id="WP_034953858.1">
    <property type="nucleotide sequence ID" value="NZ_JDST02000152.1"/>
</dbReference>
<proteinExistence type="predicted"/>
<dbReference type="Gene3D" id="3.40.50.10140">
    <property type="entry name" value="Toll/interleukin-1 receptor homology (TIR) domain"/>
    <property type="match status" value="1"/>
</dbReference>
<keyword evidence="4" id="KW-1185">Reference proteome</keyword>
<evidence type="ECO:0000256" key="1">
    <source>
        <dbReference type="SAM" id="Coils"/>
    </source>
</evidence>
<dbReference type="STRING" id="1453999.AW06_004383"/>
<reference evidence="3" key="1">
    <citation type="submission" date="2014-02" db="EMBL/GenBank/DDBJ databases">
        <title>Expanding our view of genomic diversity in Candidatus Accumulibacter clades.</title>
        <authorList>
            <person name="Skennerton C.T."/>
            <person name="Barr J.J."/>
            <person name="Slater F.R."/>
            <person name="Bond P.L."/>
            <person name="Tyson G.W."/>
        </authorList>
    </citation>
    <scope>NUCLEOTIDE SEQUENCE [LARGE SCALE GENOMIC DNA]</scope>
</reference>
<dbReference type="Pfam" id="PF13676">
    <property type="entry name" value="TIR_2"/>
    <property type="match status" value="1"/>
</dbReference>
<feature type="coiled-coil region" evidence="1">
    <location>
        <begin position="110"/>
        <end position="137"/>
    </location>
</feature>
<dbReference type="SUPFAM" id="SSF52200">
    <property type="entry name" value="Toll/Interleukin receptor TIR domain"/>
    <property type="match status" value="1"/>
</dbReference>
<protein>
    <recommendedName>
        <fullName evidence="2">TIR domain-containing protein</fullName>
    </recommendedName>
</protein>
<evidence type="ECO:0000313" key="3">
    <source>
        <dbReference type="EMBL" id="KFB74679.1"/>
    </source>
</evidence>
<name>A0A080MC07_9PROT</name>
<evidence type="ECO:0000259" key="2">
    <source>
        <dbReference type="PROSITE" id="PS50104"/>
    </source>
</evidence>